<proteinExistence type="predicted"/>
<evidence type="ECO:0000256" key="4">
    <source>
        <dbReference type="PROSITE-ProRule" id="PRU00335"/>
    </source>
</evidence>
<keyword evidence="2 4" id="KW-0238">DNA-binding</keyword>
<dbReference type="InterPro" id="IPR036271">
    <property type="entry name" value="Tet_transcr_reg_TetR-rel_C_sf"/>
</dbReference>
<dbReference type="GO" id="GO:0003700">
    <property type="term" value="F:DNA-binding transcription factor activity"/>
    <property type="evidence" value="ECO:0007669"/>
    <property type="project" value="TreeGrafter"/>
</dbReference>
<evidence type="ECO:0000313" key="7">
    <source>
        <dbReference type="EMBL" id="CAA9262954.1"/>
    </source>
</evidence>
<dbReference type="InterPro" id="IPR050109">
    <property type="entry name" value="HTH-type_TetR-like_transc_reg"/>
</dbReference>
<feature type="domain" description="HTH tetR-type" evidence="6">
    <location>
        <begin position="23"/>
        <end position="84"/>
    </location>
</feature>
<dbReference type="InterPro" id="IPR009057">
    <property type="entry name" value="Homeodomain-like_sf"/>
</dbReference>
<feature type="DNA-binding region" description="H-T-H motif" evidence="4">
    <location>
        <begin position="47"/>
        <end position="66"/>
    </location>
</feature>
<name>A0A6J4IZC6_9ACTN</name>
<dbReference type="EMBL" id="CADCTB010000176">
    <property type="protein sequence ID" value="CAA9262954.1"/>
    <property type="molecule type" value="Genomic_DNA"/>
</dbReference>
<dbReference type="Pfam" id="PF00440">
    <property type="entry name" value="TetR_N"/>
    <property type="match status" value="1"/>
</dbReference>
<protein>
    <recommendedName>
        <fullName evidence="6">HTH tetR-type domain-containing protein</fullName>
    </recommendedName>
</protein>
<evidence type="ECO:0000256" key="5">
    <source>
        <dbReference type="SAM" id="MobiDB-lite"/>
    </source>
</evidence>
<dbReference type="PROSITE" id="PS50977">
    <property type="entry name" value="HTH_TETR_2"/>
    <property type="match status" value="1"/>
</dbReference>
<keyword evidence="3" id="KW-0804">Transcription</keyword>
<evidence type="ECO:0000259" key="6">
    <source>
        <dbReference type="PROSITE" id="PS50977"/>
    </source>
</evidence>
<dbReference type="SUPFAM" id="SSF46689">
    <property type="entry name" value="Homeodomain-like"/>
    <property type="match status" value="1"/>
</dbReference>
<evidence type="ECO:0000256" key="1">
    <source>
        <dbReference type="ARBA" id="ARBA00023015"/>
    </source>
</evidence>
<feature type="region of interest" description="Disordered" evidence="5">
    <location>
        <begin position="1"/>
        <end position="23"/>
    </location>
</feature>
<dbReference type="Pfam" id="PF13305">
    <property type="entry name" value="TetR_C_33"/>
    <property type="match status" value="1"/>
</dbReference>
<dbReference type="GO" id="GO:0000976">
    <property type="term" value="F:transcription cis-regulatory region binding"/>
    <property type="evidence" value="ECO:0007669"/>
    <property type="project" value="TreeGrafter"/>
</dbReference>
<accession>A0A6J4IZC6</accession>
<dbReference type="InterPro" id="IPR001647">
    <property type="entry name" value="HTH_TetR"/>
</dbReference>
<dbReference type="PANTHER" id="PTHR30055">
    <property type="entry name" value="HTH-TYPE TRANSCRIPTIONAL REGULATOR RUTR"/>
    <property type="match status" value="1"/>
</dbReference>
<dbReference type="PANTHER" id="PTHR30055:SF234">
    <property type="entry name" value="HTH-TYPE TRANSCRIPTIONAL REGULATOR BETI"/>
    <property type="match status" value="1"/>
</dbReference>
<dbReference type="SUPFAM" id="SSF48498">
    <property type="entry name" value="Tetracyclin repressor-like, C-terminal domain"/>
    <property type="match status" value="1"/>
</dbReference>
<evidence type="ECO:0000256" key="2">
    <source>
        <dbReference type="ARBA" id="ARBA00023125"/>
    </source>
</evidence>
<organism evidence="7">
    <name type="scientific">uncultured Acidimicrobiales bacterium</name>
    <dbReference type="NCBI Taxonomy" id="310071"/>
    <lineage>
        <taxon>Bacteria</taxon>
        <taxon>Bacillati</taxon>
        <taxon>Actinomycetota</taxon>
        <taxon>Acidimicrobiia</taxon>
        <taxon>Acidimicrobiales</taxon>
        <taxon>environmental samples</taxon>
    </lineage>
</organism>
<dbReference type="InterPro" id="IPR025996">
    <property type="entry name" value="MT1864/Rv1816-like_C"/>
</dbReference>
<keyword evidence="1" id="KW-0805">Transcription regulation</keyword>
<dbReference type="Gene3D" id="1.10.357.10">
    <property type="entry name" value="Tetracycline Repressor, domain 2"/>
    <property type="match status" value="1"/>
</dbReference>
<gene>
    <name evidence="7" type="ORF">AVDCRST_MAG10-2849</name>
</gene>
<evidence type="ECO:0000256" key="3">
    <source>
        <dbReference type="ARBA" id="ARBA00023163"/>
    </source>
</evidence>
<dbReference type="AlphaFoldDB" id="A0A6J4IZC6"/>
<reference evidence="7" key="1">
    <citation type="submission" date="2020-02" db="EMBL/GenBank/DDBJ databases">
        <authorList>
            <person name="Meier V. D."/>
        </authorList>
    </citation>
    <scope>NUCLEOTIDE SEQUENCE</scope>
    <source>
        <strain evidence="7">AVDCRST_MAG10</strain>
    </source>
</reference>
<sequence>MTAGAGPVRPPAGRPRSRRGEGERLRDEILAAAERLLLRTADEDAVSMRAIAEEAGVAPPSIYLHFADKSELLFEVCERHFAALDAATSSAAAQGDGPLDALRLRGEAYFRFGLEHPEHYRILFLGKPTTTPPAWLSEKLAEAAALGHLVEDVQRCVDAGVLRPGVDPLLVAIGLWMAIHGAVSLMIAKPAFPWPDPEVVLDHVLDTQVFGLGLPPQPPTGAGR</sequence>